<feature type="transmembrane region" description="Helical" evidence="5">
    <location>
        <begin position="154"/>
        <end position="176"/>
    </location>
</feature>
<dbReference type="RefSeq" id="WP_009481590.1">
    <property type="nucleotide sequence ID" value="NZ_BAFE01000025.1"/>
</dbReference>
<protein>
    <submittedName>
        <fullName evidence="6">Putative major facilitator superfamily transporter</fullName>
    </submittedName>
</protein>
<reference evidence="6 7" key="1">
    <citation type="submission" date="2012-02" db="EMBL/GenBank/DDBJ databases">
        <title>Whole genome shotgun sequence of Mobilicoccus pelagius NBRC 104925.</title>
        <authorList>
            <person name="Yoshida Y."/>
            <person name="Hosoyama A."/>
            <person name="Tsuchikane K."/>
            <person name="Katsumata H."/>
            <person name="Yamazaki S."/>
            <person name="Fujita N."/>
        </authorList>
    </citation>
    <scope>NUCLEOTIDE SEQUENCE [LARGE SCALE GENOMIC DNA]</scope>
    <source>
        <strain evidence="6 7">NBRC 104925</strain>
    </source>
</reference>
<feature type="transmembrane region" description="Helical" evidence="5">
    <location>
        <begin position="21"/>
        <end position="41"/>
    </location>
</feature>
<evidence type="ECO:0000313" key="6">
    <source>
        <dbReference type="EMBL" id="GAB47692.1"/>
    </source>
</evidence>
<accession>H5UPN4</accession>
<name>H5UPN4_9MICO</name>
<evidence type="ECO:0000256" key="3">
    <source>
        <dbReference type="ARBA" id="ARBA00022989"/>
    </source>
</evidence>
<dbReference type="GO" id="GO:0022857">
    <property type="term" value="F:transmembrane transporter activity"/>
    <property type="evidence" value="ECO:0007669"/>
    <property type="project" value="InterPro"/>
</dbReference>
<feature type="transmembrane region" description="Helical" evidence="5">
    <location>
        <begin position="373"/>
        <end position="394"/>
    </location>
</feature>
<feature type="transmembrane region" description="Helical" evidence="5">
    <location>
        <begin position="346"/>
        <end position="367"/>
    </location>
</feature>
<feature type="transmembrane region" description="Helical" evidence="5">
    <location>
        <begin position="317"/>
        <end position="334"/>
    </location>
</feature>
<feature type="transmembrane region" description="Helical" evidence="5">
    <location>
        <begin position="53"/>
        <end position="76"/>
    </location>
</feature>
<dbReference type="InterPro" id="IPR011701">
    <property type="entry name" value="MFS"/>
</dbReference>
<comment type="subcellular location">
    <subcellularLocation>
        <location evidence="1">Membrane</location>
        <topology evidence="1">Multi-pass membrane protein</topology>
    </subcellularLocation>
</comment>
<dbReference type="InterPro" id="IPR051788">
    <property type="entry name" value="MFS_Transporter"/>
</dbReference>
<comment type="caution">
    <text evidence="6">The sequence shown here is derived from an EMBL/GenBank/DDBJ whole genome shotgun (WGS) entry which is preliminary data.</text>
</comment>
<evidence type="ECO:0000256" key="1">
    <source>
        <dbReference type="ARBA" id="ARBA00004141"/>
    </source>
</evidence>
<dbReference type="eggNOG" id="COG0738">
    <property type="taxonomic scope" value="Bacteria"/>
</dbReference>
<dbReference type="PANTHER" id="PTHR23514">
    <property type="entry name" value="BYPASS OF STOP CODON PROTEIN 6"/>
    <property type="match status" value="1"/>
</dbReference>
<dbReference type="SUPFAM" id="SSF103473">
    <property type="entry name" value="MFS general substrate transporter"/>
    <property type="match status" value="1"/>
</dbReference>
<keyword evidence="3 5" id="KW-1133">Transmembrane helix</keyword>
<feature type="transmembrane region" description="Helical" evidence="5">
    <location>
        <begin position="182"/>
        <end position="201"/>
    </location>
</feature>
<dbReference type="Gene3D" id="1.20.1250.20">
    <property type="entry name" value="MFS general substrate transporter like domains"/>
    <property type="match status" value="2"/>
</dbReference>
<sequence>MTQPHDDVPADRPAGEARVLAARNGTLAVFAANGFAMASWMSRLPDVRERFDLTPGALSVLLFAISLGALVGLPIAGRVSQRLGVVRAAQLGVAVASAGLLWAATATLWAPSHLWIAPGLVAFGLGNGVWDVAQNLEGGIVEQAVGRAIMPWFHAAYSGGTVVGAFVGAGIIALGIPTVVHVVVTTLLATAFAGVAAGRFLPAGAMEEHAEGTVVRSAWTEPRTLLVGVMVLAAAFAEGTANDWMAVAFVSGHGLPAHLGVLIMGLFLTAMTLTRVLGTHVLDRYGRVPVLGALFTAAAIGSLMVCLGSLPVAIVGAAVWGCGASLGFPVGMSAASDDPSQAPARLSVVSTLGYTAFLGGPPLIGFLGDHVGVLRALLAVGAASLAALLVLPAARPEGQEAATR</sequence>
<dbReference type="InterPro" id="IPR036259">
    <property type="entry name" value="MFS_trans_sf"/>
</dbReference>
<keyword evidence="4 5" id="KW-0472">Membrane</keyword>
<dbReference type="GO" id="GO:0016020">
    <property type="term" value="C:membrane"/>
    <property type="evidence" value="ECO:0007669"/>
    <property type="project" value="UniProtKB-SubCell"/>
</dbReference>
<keyword evidence="2 5" id="KW-0812">Transmembrane</keyword>
<evidence type="ECO:0000256" key="5">
    <source>
        <dbReference type="SAM" id="Phobius"/>
    </source>
</evidence>
<dbReference type="STRING" id="1089455.MOPEL_027_00030"/>
<feature type="transmembrane region" description="Helical" evidence="5">
    <location>
        <begin position="88"/>
        <end position="109"/>
    </location>
</feature>
<gene>
    <name evidence="6" type="ORF">MOPEL_027_00030</name>
</gene>
<dbReference type="PANTHER" id="PTHR23514:SF13">
    <property type="entry name" value="INNER MEMBRANE PROTEIN YBJJ"/>
    <property type="match status" value="1"/>
</dbReference>
<evidence type="ECO:0000256" key="2">
    <source>
        <dbReference type="ARBA" id="ARBA00022692"/>
    </source>
</evidence>
<dbReference type="AlphaFoldDB" id="H5UPN4"/>
<proteinExistence type="predicted"/>
<feature type="transmembrane region" description="Helical" evidence="5">
    <location>
        <begin position="257"/>
        <end position="278"/>
    </location>
</feature>
<feature type="transmembrane region" description="Helical" evidence="5">
    <location>
        <begin position="290"/>
        <end position="311"/>
    </location>
</feature>
<feature type="transmembrane region" description="Helical" evidence="5">
    <location>
        <begin position="115"/>
        <end position="133"/>
    </location>
</feature>
<evidence type="ECO:0000313" key="7">
    <source>
        <dbReference type="Proteomes" id="UP000004367"/>
    </source>
</evidence>
<dbReference type="Proteomes" id="UP000004367">
    <property type="component" value="Unassembled WGS sequence"/>
</dbReference>
<evidence type="ECO:0000256" key="4">
    <source>
        <dbReference type="ARBA" id="ARBA00023136"/>
    </source>
</evidence>
<organism evidence="6 7">
    <name type="scientific">Mobilicoccus pelagius NBRC 104925</name>
    <dbReference type="NCBI Taxonomy" id="1089455"/>
    <lineage>
        <taxon>Bacteria</taxon>
        <taxon>Bacillati</taxon>
        <taxon>Actinomycetota</taxon>
        <taxon>Actinomycetes</taxon>
        <taxon>Micrococcales</taxon>
        <taxon>Dermatophilaceae</taxon>
        <taxon>Mobilicoccus</taxon>
    </lineage>
</organism>
<feature type="transmembrane region" description="Helical" evidence="5">
    <location>
        <begin position="222"/>
        <end position="237"/>
    </location>
</feature>
<dbReference type="Pfam" id="PF07690">
    <property type="entry name" value="MFS_1"/>
    <property type="match status" value="1"/>
</dbReference>
<dbReference type="CDD" id="cd17393">
    <property type="entry name" value="MFS_MosC_like"/>
    <property type="match status" value="1"/>
</dbReference>
<keyword evidence="7" id="KW-1185">Reference proteome</keyword>
<dbReference type="EMBL" id="BAFE01000025">
    <property type="protein sequence ID" value="GAB47692.1"/>
    <property type="molecule type" value="Genomic_DNA"/>
</dbReference>